<dbReference type="Gene3D" id="3.30.420.10">
    <property type="entry name" value="Ribonuclease H-like superfamily/Ribonuclease H"/>
    <property type="match status" value="1"/>
</dbReference>
<keyword evidence="3" id="KW-1185">Reference proteome</keyword>
<dbReference type="InterPro" id="IPR036397">
    <property type="entry name" value="RNaseH_sf"/>
</dbReference>
<dbReference type="PANTHER" id="PTHR48475:SF1">
    <property type="entry name" value="RNASE H TYPE-1 DOMAIN-CONTAINING PROTEIN"/>
    <property type="match status" value="1"/>
</dbReference>
<dbReference type="PANTHER" id="PTHR48475">
    <property type="entry name" value="RIBONUCLEASE H"/>
    <property type="match status" value="1"/>
</dbReference>
<evidence type="ECO:0000313" key="2">
    <source>
        <dbReference type="EMBL" id="KAH9293311.1"/>
    </source>
</evidence>
<feature type="domain" description="Integrase catalytic" evidence="1">
    <location>
        <begin position="1"/>
        <end position="98"/>
    </location>
</feature>
<dbReference type="GO" id="GO:0003676">
    <property type="term" value="F:nucleic acid binding"/>
    <property type="evidence" value="ECO:0007669"/>
    <property type="project" value="InterPro"/>
</dbReference>
<comment type="caution">
    <text evidence="2">The sequence shown here is derived from an EMBL/GenBank/DDBJ whole genome shotgun (WGS) entry which is preliminary data.</text>
</comment>
<reference evidence="2 3" key="1">
    <citation type="journal article" date="2021" name="Nat. Plants">
        <title>The Taxus genome provides insights into paclitaxel biosynthesis.</title>
        <authorList>
            <person name="Xiong X."/>
            <person name="Gou J."/>
            <person name="Liao Q."/>
            <person name="Li Y."/>
            <person name="Zhou Q."/>
            <person name="Bi G."/>
            <person name="Li C."/>
            <person name="Du R."/>
            <person name="Wang X."/>
            <person name="Sun T."/>
            <person name="Guo L."/>
            <person name="Liang H."/>
            <person name="Lu P."/>
            <person name="Wu Y."/>
            <person name="Zhang Z."/>
            <person name="Ro D.K."/>
            <person name="Shang Y."/>
            <person name="Huang S."/>
            <person name="Yan J."/>
        </authorList>
    </citation>
    <scope>NUCLEOTIDE SEQUENCE [LARGE SCALE GENOMIC DNA]</scope>
    <source>
        <strain evidence="2">Ta-2019</strain>
    </source>
</reference>
<accession>A0AA38C691</accession>
<dbReference type="GO" id="GO:0015074">
    <property type="term" value="P:DNA integration"/>
    <property type="evidence" value="ECO:0007669"/>
    <property type="project" value="InterPro"/>
</dbReference>
<dbReference type="OMA" id="MAMCKEY"/>
<protein>
    <recommendedName>
        <fullName evidence="1">Integrase catalytic domain-containing protein</fullName>
    </recommendedName>
</protein>
<evidence type="ECO:0000313" key="3">
    <source>
        <dbReference type="Proteomes" id="UP000824469"/>
    </source>
</evidence>
<proteinExistence type="predicted"/>
<feature type="non-terminal residue" evidence="2">
    <location>
        <position position="219"/>
    </location>
</feature>
<evidence type="ECO:0000259" key="1">
    <source>
        <dbReference type="PROSITE" id="PS50994"/>
    </source>
</evidence>
<feature type="non-terminal residue" evidence="2">
    <location>
        <position position="1"/>
    </location>
</feature>
<dbReference type="AlphaFoldDB" id="A0AA38C691"/>
<name>A0AA38C691_TAXCH</name>
<sequence>VGVPVKIVSDNAMCFRAKPLMAMCKEYGINLTYSSNYNPQGNGQAESSNKNLLKIIRRTLEINKKKWGEQLKFVVWADRITPKRATGKSPFELVYGTQALLPLHLQLSTFQFSQQLEDQEHGPYESRINQIIELDEERRASHQRHVRFREKLKKLFDKKVTPRAFSVGDLVLLWDSRHEDKGKHGKFDALWMGPYAIDIRIGENTFFLKDLDGDLLELP</sequence>
<dbReference type="InterPro" id="IPR012337">
    <property type="entry name" value="RNaseH-like_sf"/>
</dbReference>
<dbReference type="PROSITE" id="PS50994">
    <property type="entry name" value="INTEGRASE"/>
    <property type="match status" value="1"/>
</dbReference>
<dbReference type="Proteomes" id="UP000824469">
    <property type="component" value="Unassembled WGS sequence"/>
</dbReference>
<dbReference type="SUPFAM" id="SSF53098">
    <property type="entry name" value="Ribonuclease H-like"/>
    <property type="match status" value="1"/>
</dbReference>
<gene>
    <name evidence="2" type="ORF">KI387_041486</name>
</gene>
<dbReference type="InterPro" id="IPR001584">
    <property type="entry name" value="Integrase_cat-core"/>
</dbReference>
<dbReference type="EMBL" id="JAHRHJ020001305">
    <property type="protein sequence ID" value="KAH9293311.1"/>
    <property type="molecule type" value="Genomic_DNA"/>
</dbReference>
<organism evidence="2 3">
    <name type="scientific">Taxus chinensis</name>
    <name type="common">Chinese yew</name>
    <name type="synonym">Taxus wallichiana var. chinensis</name>
    <dbReference type="NCBI Taxonomy" id="29808"/>
    <lineage>
        <taxon>Eukaryota</taxon>
        <taxon>Viridiplantae</taxon>
        <taxon>Streptophyta</taxon>
        <taxon>Embryophyta</taxon>
        <taxon>Tracheophyta</taxon>
        <taxon>Spermatophyta</taxon>
        <taxon>Pinopsida</taxon>
        <taxon>Pinidae</taxon>
        <taxon>Conifers II</taxon>
        <taxon>Cupressales</taxon>
        <taxon>Taxaceae</taxon>
        <taxon>Taxus</taxon>
    </lineage>
</organism>